<dbReference type="GO" id="GO:0016020">
    <property type="term" value="C:membrane"/>
    <property type="evidence" value="ECO:0007669"/>
    <property type="project" value="InterPro"/>
</dbReference>
<evidence type="ECO:0000313" key="6">
    <source>
        <dbReference type="Proteomes" id="UP000316123"/>
    </source>
</evidence>
<evidence type="ECO:0000256" key="1">
    <source>
        <dbReference type="SAM" id="Phobius"/>
    </source>
</evidence>
<dbReference type="InterPro" id="IPR050706">
    <property type="entry name" value="Cyclic-di-GMP_PDE-like"/>
</dbReference>
<dbReference type="CDD" id="cd06225">
    <property type="entry name" value="HAMP"/>
    <property type="match status" value="1"/>
</dbReference>
<accession>A0A9X9FYL8</accession>
<dbReference type="PROSITE" id="PS50883">
    <property type="entry name" value="EAL"/>
    <property type="match status" value="1"/>
</dbReference>
<proteinExistence type="predicted"/>
<organism evidence="5 6">
    <name type="scientific">Pseudomonas marginalis</name>
    <name type="common">Pseudomonas panacis</name>
    <dbReference type="NCBI Taxonomy" id="298"/>
    <lineage>
        <taxon>Bacteria</taxon>
        <taxon>Pseudomonadati</taxon>
        <taxon>Pseudomonadota</taxon>
        <taxon>Gammaproteobacteria</taxon>
        <taxon>Pseudomonadales</taxon>
        <taxon>Pseudomonadaceae</taxon>
        <taxon>Pseudomonas</taxon>
    </lineage>
</organism>
<feature type="transmembrane region" description="Helical" evidence="1">
    <location>
        <begin position="277"/>
        <end position="296"/>
    </location>
</feature>
<dbReference type="InterPro" id="IPR043128">
    <property type="entry name" value="Rev_trsase/Diguanyl_cyclase"/>
</dbReference>
<feature type="domain" description="GGDEF" evidence="4">
    <location>
        <begin position="381"/>
        <end position="514"/>
    </location>
</feature>
<evidence type="ECO:0000259" key="3">
    <source>
        <dbReference type="PROSITE" id="PS50885"/>
    </source>
</evidence>
<dbReference type="RefSeq" id="WP_065949016.1">
    <property type="nucleotide sequence ID" value="NZ_FNSU01000001.1"/>
</dbReference>
<reference evidence="5 6" key="1">
    <citation type="submission" date="2019-06" db="EMBL/GenBank/DDBJ databases">
        <title>Pseudomonas bimorpha sp. nov. isolated from bovine raw milk and skim milk concentrate.</title>
        <authorList>
            <person name="Hofmann K."/>
            <person name="Huptas C."/>
            <person name="Doll E."/>
            <person name="Scherer S."/>
            <person name="Wenning M."/>
        </authorList>
    </citation>
    <scope>NUCLEOTIDE SEQUENCE [LARGE SCALE GENOMIC DNA]</scope>
    <source>
        <strain evidence="5 6">DSM 13124</strain>
    </source>
</reference>
<feature type="domain" description="EAL" evidence="2">
    <location>
        <begin position="521"/>
        <end position="774"/>
    </location>
</feature>
<dbReference type="InterPro" id="IPR029150">
    <property type="entry name" value="dCache_3"/>
</dbReference>
<dbReference type="PROSITE" id="PS50885">
    <property type="entry name" value="HAMP"/>
    <property type="match status" value="1"/>
</dbReference>
<evidence type="ECO:0000259" key="2">
    <source>
        <dbReference type="PROSITE" id="PS50883"/>
    </source>
</evidence>
<sequence length="782" mass="85463">MNLRSSFQARVASVLILLLLVVIGALYFSVKAATSSAVRSQALAQLDVGARVFERLLDARGRRLADGVQLLAADFGFRDAVASGDSATMRSVLLNHGKRINASDMILLGMDGKVLASTLSEVPEGSTFHYDQSLREARRNRQAMLIVPLQGKPHLLVEASVLAPLPIARVVMGFSMDGVFADELRSLSNLEVSFLAIDKDQPGELVTTQPQALRGSILSLMQGDSTRRGVSTTDHLEQSFLSQSLVLASDENGKVLALLQSPLDAAMQAFVPLDEKILGIALIALLASLIGALLLARTVSRPVQALALAAERIGQGDYQTPVALARSDELGLLAHAVNSMQSGIAEREQQLAHNALHDRLTGLPNRALAMERLGSAIALNRPVALIYLGIDNLRAASETAGPDAVDQLLLAVSRRLEAVLRPGDTLAHLIADEFLLLLEGAGSDEAVGMADKLQQLLLRPQRINGHDLALDCRLGIAAFPADGESPHTLLERAAIAMKDAAQMPGRLQIYEQGRDLAHRRQITLIRDLRHAPNQGQLLLHYQPKLDIRQGHVRQAEALLRWQHPQFGMVSPAEFIPLAERSGSIQLLTHWVIEEGIRQLCEWNRRGLYLQLSLNISADDLLGDELAHRVLALLRRYNLPAEQLVFEITESAVMREPEKALKVLHLLRNCGISLSVDDFGTGYSSLAHLKRLPVQELKIDQSFVRNLDETSEDAVIVRSTIEMSHNLGLKVVAEGVEYAHSLRLLERWQCDTAQGYLISRPLSADAFEAWVALPLSAQTSLVH</sequence>
<dbReference type="NCBIfam" id="TIGR00254">
    <property type="entry name" value="GGDEF"/>
    <property type="match status" value="1"/>
</dbReference>
<keyword evidence="1" id="KW-1133">Transmembrane helix</keyword>
<dbReference type="SUPFAM" id="SSF158472">
    <property type="entry name" value="HAMP domain-like"/>
    <property type="match status" value="1"/>
</dbReference>
<dbReference type="CDD" id="cd01948">
    <property type="entry name" value="EAL"/>
    <property type="match status" value="1"/>
</dbReference>
<gene>
    <name evidence="5" type="ORF">FIV41_08315</name>
</gene>
<dbReference type="InterPro" id="IPR003660">
    <property type="entry name" value="HAMP_dom"/>
</dbReference>
<dbReference type="Pfam" id="PF14827">
    <property type="entry name" value="dCache_3"/>
    <property type="match status" value="1"/>
</dbReference>
<dbReference type="SUPFAM" id="SSF141868">
    <property type="entry name" value="EAL domain-like"/>
    <property type="match status" value="1"/>
</dbReference>
<dbReference type="Gene3D" id="6.10.340.10">
    <property type="match status" value="1"/>
</dbReference>
<evidence type="ECO:0000259" key="4">
    <source>
        <dbReference type="PROSITE" id="PS50887"/>
    </source>
</evidence>
<dbReference type="Pfam" id="PF00672">
    <property type="entry name" value="HAMP"/>
    <property type="match status" value="1"/>
</dbReference>
<dbReference type="InterPro" id="IPR035919">
    <property type="entry name" value="EAL_sf"/>
</dbReference>
<dbReference type="CDD" id="cd01949">
    <property type="entry name" value="GGDEF"/>
    <property type="match status" value="1"/>
</dbReference>
<dbReference type="PROSITE" id="PS50887">
    <property type="entry name" value="GGDEF"/>
    <property type="match status" value="1"/>
</dbReference>
<dbReference type="OrthoDB" id="9804951at2"/>
<keyword evidence="1" id="KW-0812">Transmembrane</keyword>
<protein>
    <submittedName>
        <fullName evidence="5">EAL domain-containing protein</fullName>
    </submittedName>
</protein>
<dbReference type="SMART" id="SM00267">
    <property type="entry name" value="GGDEF"/>
    <property type="match status" value="1"/>
</dbReference>
<dbReference type="PANTHER" id="PTHR33121:SF71">
    <property type="entry name" value="OXYGEN SENSOR PROTEIN DOSP"/>
    <property type="match status" value="1"/>
</dbReference>
<dbReference type="SMART" id="SM00304">
    <property type="entry name" value="HAMP"/>
    <property type="match status" value="1"/>
</dbReference>
<dbReference type="InterPro" id="IPR029787">
    <property type="entry name" value="Nucleotide_cyclase"/>
</dbReference>
<dbReference type="InterPro" id="IPR001633">
    <property type="entry name" value="EAL_dom"/>
</dbReference>
<dbReference type="GO" id="GO:0007165">
    <property type="term" value="P:signal transduction"/>
    <property type="evidence" value="ECO:0007669"/>
    <property type="project" value="InterPro"/>
</dbReference>
<dbReference type="Gene3D" id="3.30.70.270">
    <property type="match status" value="1"/>
</dbReference>
<dbReference type="Gene3D" id="3.20.20.450">
    <property type="entry name" value="EAL domain"/>
    <property type="match status" value="1"/>
</dbReference>
<dbReference type="EMBL" id="VFEQ01000004">
    <property type="protein sequence ID" value="TWR61060.1"/>
    <property type="molecule type" value="Genomic_DNA"/>
</dbReference>
<dbReference type="SMART" id="SM00052">
    <property type="entry name" value="EAL"/>
    <property type="match status" value="1"/>
</dbReference>
<keyword evidence="1" id="KW-0472">Membrane</keyword>
<dbReference type="PANTHER" id="PTHR33121">
    <property type="entry name" value="CYCLIC DI-GMP PHOSPHODIESTERASE PDEF"/>
    <property type="match status" value="1"/>
</dbReference>
<dbReference type="SUPFAM" id="SSF55073">
    <property type="entry name" value="Nucleotide cyclase"/>
    <property type="match status" value="1"/>
</dbReference>
<name>A0A9X9FYL8_PSEMA</name>
<dbReference type="Pfam" id="PF00563">
    <property type="entry name" value="EAL"/>
    <property type="match status" value="1"/>
</dbReference>
<dbReference type="Pfam" id="PF00990">
    <property type="entry name" value="GGDEF"/>
    <property type="match status" value="1"/>
</dbReference>
<dbReference type="Proteomes" id="UP000316123">
    <property type="component" value="Unassembled WGS sequence"/>
</dbReference>
<comment type="caution">
    <text evidence="5">The sequence shown here is derived from an EMBL/GenBank/DDBJ whole genome shotgun (WGS) entry which is preliminary data.</text>
</comment>
<feature type="domain" description="HAMP" evidence="3">
    <location>
        <begin position="297"/>
        <end position="349"/>
    </location>
</feature>
<evidence type="ECO:0000313" key="5">
    <source>
        <dbReference type="EMBL" id="TWR61060.1"/>
    </source>
</evidence>
<dbReference type="GO" id="GO:0071111">
    <property type="term" value="F:cyclic-guanylate-specific phosphodiesterase activity"/>
    <property type="evidence" value="ECO:0007669"/>
    <property type="project" value="InterPro"/>
</dbReference>
<dbReference type="AlphaFoldDB" id="A0A9X9FYL8"/>
<dbReference type="InterPro" id="IPR000160">
    <property type="entry name" value="GGDEF_dom"/>
</dbReference>